<dbReference type="EMBL" id="WHOD01000016">
    <property type="protein sequence ID" value="NOU92519.1"/>
    <property type="molecule type" value="Genomic_DNA"/>
</dbReference>
<evidence type="ECO:0000259" key="1">
    <source>
        <dbReference type="Pfam" id="PF01548"/>
    </source>
</evidence>
<dbReference type="GO" id="GO:0003677">
    <property type="term" value="F:DNA binding"/>
    <property type="evidence" value="ECO:0007669"/>
    <property type="project" value="InterPro"/>
</dbReference>
<evidence type="ECO:0000313" key="3">
    <source>
        <dbReference type="Proteomes" id="UP000641588"/>
    </source>
</evidence>
<sequence length="145" mass="16706">MNRSLPSGCHSVPRGATYFIFSCKSPHLSPSQEVTLRKVKTDAVDAYQLCELYYKEEFEDHNQRGIELLNLRHLTRQYDSLTQMYVQVKLQFQAVLDQVFPDYRGIFGDLYSKVSLLLLKEFATPKGMLTAGEQLNFFLKYPLGA</sequence>
<evidence type="ECO:0000313" key="2">
    <source>
        <dbReference type="EMBL" id="NOU92519.1"/>
    </source>
</evidence>
<gene>
    <name evidence="2" type="ORF">GC093_04625</name>
</gene>
<dbReference type="GO" id="GO:0006313">
    <property type="term" value="P:DNA transposition"/>
    <property type="evidence" value="ECO:0007669"/>
    <property type="project" value="InterPro"/>
</dbReference>
<dbReference type="GO" id="GO:0004803">
    <property type="term" value="F:transposase activity"/>
    <property type="evidence" value="ECO:0007669"/>
    <property type="project" value="InterPro"/>
</dbReference>
<protein>
    <submittedName>
        <fullName evidence="2">Transposase</fullName>
    </submittedName>
</protein>
<keyword evidence="3" id="KW-1185">Reference proteome</keyword>
<dbReference type="InterPro" id="IPR002525">
    <property type="entry name" value="Transp_IS110-like_N"/>
</dbReference>
<dbReference type="AlphaFoldDB" id="A0A972GQH5"/>
<feature type="domain" description="Transposase IS110-like N-terminal" evidence="1">
    <location>
        <begin position="28"/>
        <end position="101"/>
    </location>
</feature>
<dbReference type="Pfam" id="PF01548">
    <property type="entry name" value="DEDD_Tnp_IS110"/>
    <property type="match status" value="1"/>
</dbReference>
<accession>A0A972GQH5</accession>
<proteinExistence type="predicted"/>
<reference evidence="2" key="1">
    <citation type="submission" date="2019-10" db="EMBL/GenBank/DDBJ databases">
        <title>Description of Paenibacillus glebae sp. nov.</title>
        <authorList>
            <person name="Carlier A."/>
            <person name="Qi S."/>
        </authorList>
    </citation>
    <scope>NUCLEOTIDE SEQUENCE</scope>
    <source>
        <strain evidence="2">LMG 31456</strain>
    </source>
</reference>
<organism evidence="2 3">
    <name type="scientific">Paenibacillus foliorum</name>
    <dbReference type="NCBI Taxonomy" id="2654974"/>
    <lineage>
        <taxon>Bacteria</taxon>
        <taxon>Bacillati</taxon>
        <taxon>Bacillota</taxon>
        <taxon>Bacilli</taxon>
        <taxon>Bacillales</taxon>
        <taxon>Paenibacillaceae</taxon>
        <taxon>Paenibacillus</taxon>
    </lineage>
</organism>
<dbReference type="Proteomes" id="UP000641588">
    <property type="component" value="Unassembled WGS sequence"/>
</dbReference>
<name>A0A972GQH5_9BACL</name>
<comment type="caution">
    <text evidence="2">The sequence shown here is derived from an EMBL/GenBank/DDBJ whole genome shotgun (WGS) entry which is preliminary data.</text>
</comment>